<comment type="caution">
    <text evidence="2">The sequence shown here is derived from an EMBL/GenBank/DDBJ whole genome shotgun (WGS) entry which is preliminary data.</text>
</comment>
<evidence type="ECO:0000313" key="2">
    <source>
        <dbReference type="EMBL" id="MBB5750999.1"/>
    </source>
</evidence>
<dbReference type="EMBL" id="JACHOO010000001">
    <property type="protein sequence ID" value="MBB5750999.1"/>
    <property type="molecule type" value="Genomic_DNA"/>
</dbReference>
<feature type="transmembrane region" description="Helical" evidence="1">
    <location>
        <begin position="69"/>
        <end position="89"/>
    </location>
</feature>
<organism evidence="2 3">
    <name type="scientific">Prosthecomicrobium pneumaticum</name>
    <dbReference type="NCBI Taxonomy" id="81895"/>
    <lineage>
        <taxon>Bacteria</taxon>
        <taxon>Pseudomonadati</taxon>
        <taxon>Pseudomonadota</taxon>
        <taxon>Alphaproteobacteria</taxon>
        <taxon>Hyphomicrobiales</taxon>
        <taxon>Kaistiaceae</taxon>
        <taxon>Prosthecomicrobium</taxon>
    </lineage>
</organism>
<dbReference type="InterPro" id="IPR007739">
    <property type="entry name" value="RgpF"/>
</dbReference>
<evidence type="ECO:0008006" key="4">
    <source>
        <dbReference type="Google" id="ProtNLM"/>
    </source>
</evidence>
<sequence length="362" mass="41218">MTVRPIKWVKKRLRRADVKLSEHYLPIARTVLARWRGNEGSPEFVDGALHQPGSVFAVFVMWQPVETRWYVSNALAALAAAGVNVILVVNHPLDEARRRELLRSCAVMILRDNSGRDMGGYRDAILYAAALRPERLIVMNDSVYFLESGLVPLIERLATSPFDVQGTFENWERDHHVQSFCYSISGRLLQNPELQDFWKAYLPVNSRLWAIRKGEVGSSRVMVREARSIDILYTPARLRPGIVALSRAELLDLVRYLPRNLRPNVPKRGFPTALIAERFLAAVNVYSQIHSGGFLYRRFLGSPLLKRDLLFRGYYGLYEVQTLLGEVGAEGHEADILTDMRIKGDGLLLRGRRRIAFDMSLS</sequence>
<evidence type="ECO:0000313" key="3">
    <source>
        <dbReference type="Proteomes" id="UP000523821"/>
    </source>
</evidence>
<keyword evidence="1" id="KW-1133">Transmembrane helix</keyword>
<gene>
    <name evidence="2" type="ORF">GGQ63_000042</name>
</gene>
<dbReference type="Pfam" id="PF05045">
    <property type="entry name" value="RgpF"/>
    <property type="match status" value="1"/>
</dbReference>
<keyword evidence="3" id="KW-1185">Reference proteome</keyword>
<evidence type="ECO:0000256" key="1">
    <source>
        <dbReference type="SAM" id="Phobius"/>
    </source>
</evidence>
<dbReference type="RefSeq" id="WP_183851591.1">
    <property type="nucleotide sequence ID" value="NZ_JACHOO010000001.1"/>
</dbReference>
<dbReference type="Proteomes" id="UP000523821">
    <property type="component" value="Unassembled WGS sequence"/>
</dbReference>
<protein>
    <recommendedName>
        <fullName evidence="4">Rhamnan synthesis protein F</fullName>
    </recommendedName>
</protein>
<keyword evidence="1" id="KW-0812">Transmembrane</keyword>
<dbReference type="AlphaFoldDB" id="A0A7W9CSU4"/>
<keyword evidence="1" id="KW-0472">Membrane</keyword>
<name>A0A7W9CSU4_9HYPH</name>
<accession>A0A7W9CSU4</accession>
<proteinExistence type="predicted"/>
<reference evidence="2 3" key="1">
    <citation type="submission" date="2020-08" db="EMBL/GenBank/DDBJ databases">
        <title>Genomic Encyclopedia of Type Strains, Phase IV (KMG-IV): sequencing the most valuable type-strain genomes for metagenomic binning, comparative biology and taxonomic classification.</title>
        <authorList>
            <person name="Goeker M."/>
        </authorList>
    </citation>
    <scope>NUCLEOTIDE SEQUENCE [LARGE SCALE GENOMIC DNA]</scope>
    <source>
        <strain evidence="2 3">DSM 16268</strain>
    </source>
</reference>